<reference evidence="1 2" key="1">
    <citation type="journal article" date="2018" name="Science">
        <title>The opium poppy genome and morphinan production.</title>
        <authorList>
            <person name="Guo L."/>
            <person name="Winzer T."/>
            <person name="Yang X."/>
            <person name="Li Y."/>
            <person name="Ning Z."/>
            <person name="He Z."/>
            <person name="Teodor R."/>
            <person name="Lu Y."/>
            <person name="Bowser T.A."/>
            <person name="Graham I.A."/>
            <person name="Ye K."/>
        </authorList>
    </citation>
    <scope>NUCLEOTIDE SEQUENCE [LARGE SCALE GENOMIC DNA]</scope>
    <source>
        <strain evidence="2">cv. HN1</strain>
        <tissue evidence="1">Leaves</tissue>
    </source>
</reference>
<evidence type="ECO:0000313" key="2">
    <source>
        <dbReference type="Proteomes" id="UP000316621"/>
    </source>
</evidence>
<gene>
    <name evidence="1" type="ORF">C5167_003742</name>
</gene>
<keyword evidence="2" id="KW-1185">Reference proteome</keyword>
<evidence type="ECO:0000313" key="1">
    <source>
        <dbReference type="EMBL" id="RZC79510.1"/>
    </source>
</evidence>
<dbReference type="AlphaFoldDB" id="A0A4Y7L4E7"/>
<dbReference type="EMBL" id="CM010723">
    <property type="protein sequence ID" value="RZC79510.1"/>
    <property type="molecule type" value="Genomic_DNA"/>
</dbReference>
<organism evidence="1 2">
    <name type="scientific">Papaver somniferum</name>
    <name type="common">Opium poppy</name>
    <dbReference type="NCBI Taxonomy" id="3469"/>
    <lineage>
        <taxon>Eukaryota</taxon>
        <taxon>Viridiplantae</taxon>
        <taxon>Streptophyta</taxon>
        <taxon>Embryophyta</taxon>
        <taxon>Tracheophyta</taxon>
        <taxon>Spermatophyta</taxon>
        <taxon>Magnoliopsida</taxon>
        <taxon>Ranunculales</taxon>
        <taxon>Papaveraceae</taxon>
        <taxon>Papaveroideae</taxon>
        <taxon>Papaver</taxon>
    </lineage>
</organism>
<dbReference type="Proteomes" id="UP000316621">
    <property type="component" value="Chromosome 9"/>
</dbReference>
<accession>A0A4Y7L4E7</accession>
<dbReference type="Gramene" id="RZC79510">
    <property type="protein sequence ID" value="RZC79510"/>
    <property type="gene ID" value="C5167_003742"/>
</dbReference>
<proteinExistence type="predicted"/>
<name>A0A4Y7L4E7_PAPSO</name>
<protein>
    <submittedName>
        <fullName evidence="1">Uncharacterized protein</fullName>
    </submittedName>
</protein>
<sequence>MALAGFVHLDAKQEAIYPTYIYFVAQSAPELSKEAAGKYIIPRLANCYANSWFYQISKGSHGDSNVAHPPSERSYVVYF</sequence>